<dbReference type="InterPro" id="IPR036425">
    <property type="entry name" value="MoaB/Mog-like_dom_sf"/>
</dbReference>
<protein>
    <recommendedName>
        <fullName evidence="6">Molybdopterin molybdenumtransferase</fullName>
        <ecNumber evidence="6">2.10.1.1</ecNumber>
    </recommendedName>
</protein>
<dbReference type="InterPro" id="IPR005110">
    <property type="entry name" value="MoeA_linker/N"/>
</dbReference>
<keyword evidence="6" id="KW-0460">Magnesium</keyword>
<evidence type="ECO:0000313" key="9">
    <source>
        <dbReference type="Proteomes" id="UP001596422"/>
    </source>
</evidence>
<keyword evidence="6" id="KW-0500">Molybdenum</keyword>
<dbReference type="InterPro" id="IPR038987">
    <property type="entry name" value="MoeA-like"/>
</dbReference>
<evidence type="ECO:0000313" key="8">
    <source>
        <dbReference type="EMBL" id="MFC6670976.1"/>
    </source>
</evidence>
<gene>
    <name evidence="8" type="primary">glp</name>
    <name evidence="8" type="ORF">ACFQDL_13565</name>
</gene>
<dbReference type="Gene3D" id="3.90.105.10">
    <property type="entry name" value="Molybdopterin biosynthesis moea protein, domain 2"/>
    <property type="match status" value="1"/>
</dbReference>
<feature type="domain" description="MoaB/Mog" evidence="7">
    <location>
        <begin position="183"/>
        <end position="320"/>
    </location>
</feature>
<dbReference type="Gene3D" id="2.170.190.11">
    <property type="entry name" value="Molybdopterin biosynthesis moea protein, domain 3"/>
    <property type="match status" value="1"/>
</dbReference>
<comment type="catalytic activity">
    <reaction evidence="5">
        <text>adenylyl-molybdopterin + molybdate = Mo-molybdopterin + AMP + H(+)</text>
        <dbReference type="Rhea" id="RHEA:35047"/>
        <dbReference type="ChEBI" id="CHEBI:15378"/>
        <dbReference type="ChEBI" id="CHEBI:36264"/>
        <dbReference type="ChEBI" id="CHEBI:62727"/>
        <dbReference type="ChEBI" id="CHEBI:71302"/>
        <dbReference type="ChEBI" id="CHEBI:456215"/>
        <dbReference type="EC" id="2.10.1.1"/>
    </reaction>
</comment>
<comment type="caution">
    <text evidence="8">The sequence shown here is derived from an EMBL/GenBank/DDBJ whole genome shotgun (WGS) entry which is preliminary data.</text>
</comment>
<dbReference type="RefSeq" id="WP_379909477.1">
    <property type="nucleotide sequence ID" value="NZ_JBHSWE010000001.1"/>
</dbReference>
<reference evidence="9" key="1">
    <citation type="journal article" date="2019" name="Int. J. Syst. Evol. Microbiol.">
        <title>The Global Catalogue of Microorganisms (GCM) 10K type strain sequencing project: providing services to taxonomists for standard genome sequencing and annotation.</title>
        <authorList>
            <consortium name="The Broad Institute Genomics Platform"/>
            <consortium name="The Broad Institute Genome Sequencing Center for Infectious Disease"/>
            <person name="Wu L."/>
            <person name="Ma J."/>
        </authorList>
    </citation>
    <scope>NUCLEOTIDE SEQUENCE [LARGE SCALE GENOMIC DNA]</scope>
    <source>
        <strain evidence="9">NBRC 111756</strain>
    </source>
</reference>
<keyword evidence="6" id="KW-0808">Transferase</keyword>
<dbReference type="Pfam" id="PF03454">
    <property type="entry name" value="MoeA_C"/>
    <property type="match status" value="1"/>
</dbReference>
<dbReference type="NCBIfam" id="NF045515">
    <property type="entry name" value="Glp_gephyrin"/>
    <property type="match status" value="1"/>
</dbReference>
<proteinExistence type="inferred from homology"/>
<evidence type="ECO:0000259" key="7">
    <source>
        <dbReference type="SMART" id="SM00852"/>
    </source>
</evidence>
<dbReference type="PANTHER" id="PTHR10192:SF5">
    <property type="entry name" value="GEPHYRIN"/>
    <property type="match status" value="1"/>
</dbReference>
<keyword evidence="9" id="KW-1185">Reference proteome</keyword>
<name>A0ABW2A0I5_9GAMM</name>
<dbReference type="InterPro" id="IPR036688">
    <property type="entry name" value="MoeA_C_domain_IV_sf"/>
</dbReference>
<evidence type="ECO:0000256" key="4">
    <source>
        <dbReference type="ARBA" id="ARBA00023150"/>
    </source>
</evidence>
<dbReference type="Gene3D" id="2.40.340.10">
    <property type="entry name" value="MoeA, C-terminal, domain IV"/>
    <property type="match status" value="1"/>
</dbReference>
<comment type="function">
    <text evidence="1 6">Catalyzes the insertion of molybdate into adenylated molybdopterin with the concomitant release of AMP.</text>
</comment>
<dbReference type="EMBL" id="JBHSWE010000001">
    <property type="protein sequence ID" value="MFC6670976.1"/>
    <property type="molecule type" value="Genomic_DNA"/>
</dbReference>
<dbReference type="PANTHER" id="PTHR10192">
    <property type="entry name" value="MOLYBDOPTERIN BIOSYNTHESIS PROTEIN"/>
    <property type="match status" value="1"/>
</dbReference>
<evidence type="ECO:0000256" key="5">
    <source>
        <dbReference type="ARBA" id="ARBA00047317"/>
    </source>
</evidence>
<organism evidence="8 9">
    <name type="scientific">Marinobacterium aestuariivivens</name>
    <dbReference type="NCBI Taxonomy" id="1698799"/>
    <lineage>
        <taxon>Bacteria</taxon>
        <taxon>Pseudomonadati</taxon>
        <taxon>Pseudomonadota</taxon>
        <taxon>Gammaproteobacteria</taxon>
        <taxon>Oceanospirillales</taxon>
        <taxon>Oceanospirillaceae</taxon>
        <taxon>Marinobacterium</taxon>
    </lineage>
</organism>
<dbReference type="SUPFAM" id="SSF63867">
    <property type="entry name" value="MoeA C-terminal domain-like"/>
    <property type="match status" value="1"/>
</dbReference>
<dbReference type="Pfam" id="PF03453">
    <property type="entry name" value="MoeA_N"/>
    <property type="match status" value="1"/>
</dbReference>
<dbReference type="InterPro" id="IPR036135">
    <property type="entry name" value="MoeA_linker/N_sf"/>
</dbReference>
<keyword evidence="6" id="KW-0479">Metal-binding</keyword>
<comment type="similarity">
    <text evidence="3 6">Belongs to the MoeA family.</text>
</comment>
<evidence type="ECO:0000256" key="6">
    <source>
        <dbReference type="RuleBase" id="RU365090"/>
    </source>
</evidence>
<dbReference type="Proteomes" id="UP001596422">
    <property type="component" value="Unassembled WGS sequence"/>
</dbReference>
<dbReference type="Gene3D" id="3.40.980.10">
    <property type="entry name" value="MoaB/Mog-like domain"/>
    <property type="match status" value="1"/>
</dbReference>
<keyword evidence="4 6" id="KW-0501">Molybdenum cofactor biosynthesis</keyword>
<dbReference type="CDD" id="cd00887">
    <property type="entry name" value="MoeA"/>
    <property type="match status" value="1"/>
</dbReference>
<dbReference type="SUPFAM" id="SSF63882">
    <property type="entry name" value="MoeA N-terminal region -like"/>
    <property type="match status" value="1"/>
</dbReference>
<comment type="cofactor">
    <cofactor evidence="6">
        <name>Mg(2+)</name>
        <dbReference type="ChEBI" id="CHEBI:18420"/>
    </cofactor>
</comment>
<dbReference type="SMART" id="SM00852">
    <property type="entry name" value="MoCF_biosynth"/>
    <property type="match status" value="1"/>
</dbReference>
<evidence type="ECO:0000256" key="1">
    <source>
        <dbReference type="ARBA" id="ARBA00002901"/>
    </source>
</evidence>
<sequence>MQSCDTTPGLIPVEEAIEALLADTVPLSGRETVALADALGRVLAEAPRAAVDVPPADNSAMDGYACRLEDVEGSEWLPVSQRIAAGQPPVPLQPGTVARIFTGAEIPPGADAVVMQERAETDGGRVRFPGVPGSGQNIRPRGQDIVAGREVLPAGTCLGPADLGVLASTGIARVSVMRPARVALLSTGDELVDPGQPLGPGQIYNSNRFLLTGLIKGLGFEVLDLGRVADSAADTEQALATAAKQADCIISTGGVSVGEEDHVKRAVEKLGELRLWRLRIKPGKPLAYGRVAGTPFFGLPGNPASALVTFCLIARPCLLRLQGARVEPPLTVQVPAGFARPKPGGRQEYLRARLEQGKACPATNQSSGVLSSASWANGLVVIPPDTVVAEGDPVSFMPFSELLGPG</sequence>
<evidence type="ECO:0000256" key="2">
    <source>
        <dbReference type="ARBA" id="ARBA00005046"/>
    </source>
</evidence>
<accession>A0ABW2A0I5</accession>
<dbReference type="Pfam" id="PF00994">
    <property type="entry name" value="MoCF_biosynth"/>
    <property type="match status" value="1"/>
</dbReference>
<evidence type="ECO:0000256" key="3">
    <source>
        <dbReference type="ARBA" id="ARBA00010763"/>
    </source>
</evidence>
<dbReference type="InterPro" id="IPR001453">
    <property type="entry name" value="MoaB/Mog_dom"/>
</dbReference>
<dbReference type="NCBIfam" id="TIGR00177">
    <property type="entry name" value="molyb_syn"/>
    <property type="match status" value="1"/>
</dbReference>
<dbReference type="InterPro" id="IPR005111">
    <property type="entry name" value="MoeA_C_domain_IV"/>
</dbReference>
<dbReference type="EC" id="2.10.1.1" evidence="6"/>
<dbReference type="SUPFAM" id="SSF53218">
    <property type="entry name" value="Molybdenum cofactor biosynthesis proteins"/>
    <property type="match status" value="1"/>
</dbReference>
<comment type="pathway">
    <text evidence="2 6">Cofactor biosynthesis; molybdopterin biosynthesis.</text>
</comment>